<gene>
    <name evidence="1" type="ORF">GIL414_LOCUS84673</name>
</gene>
<dbReference type="Proteomes" id="UP000681720">
    <property type="component" value="Unassembled WGS sequence"/>
</dbReference>
<protein>
    <submittedName>
        <fullName evidence="1">Uncharacterized protein</fullName>
    </submittedName>
</protein>
<dbReference type="AlphaFoldDB" id="A0A8S3JYA5"/>
<accession>A0A8S3JYA5</accession>
<proteinExistence type="predicted"/>
<comment type="caution">
    <text evidence="1">The sequence shown here is derived from an EMBL/GenBank/DDBJ whole genome shotgun (WGS) entry which is preliminary data.</text>
</comment>
<sequence>KQQSKLKSLPSKGPSPIWLVCLPS</sequence>
<evidence type="ECO:0000313" key="1">
    <source>
        <dbReference type="EMBL" id="CAF5221693.1"/>
    </source>
</evidence>
<evidence type="ECO:0000313" key="2">
    <source>
        <dbReference type="Proteomes" id="UP000681720"/>
    </source>
</evidence>
<name>A0A8S3JYA5_9BILA</name>
<reference evidence="1" key="1">
    <citation type="submission" date="2021-02" db="EMBL/GenBank/DDBJ databases">
        <authorList>
            <person name="Nowell W R."/>
        </authorList>
    </citation>
    <scope>NUCLEOTIDE SEQUENCE</scope>
</reference>
<feature type="non-terminal residue" evidence="1">
    <location>
        <position position="1"/>
    </location>
</feature>
<organism evidence="1 2">
    <name type="scientific">Rotaria magnacalcarata</name>
    <dbReference type="NCBI Taxonomy" id="392030"/>
    <lineage>
        <taxon>Eukaryota</taxon>
        <taxon>Metazoa</taxon>
        <taxon>Spiralia</taxon>
        <taxon>Gnathifera</taxon>
        <taxon>Rotifera</taxon>
        <taxon>Eurotatoria</taxon>
        <taxon>Bdelloidea</taxon>
        <taxon>Philodinida</taxon>
        <taxon>Philodinidae</taxon>
        <taxon>Rotaria</taxon>
    </lineage>
</organism>
<dbReference type="EMBL" id="CAJOBJ010367250">
    <property type="protein sequence ID" value="CAF5221693.1"/>
    <property type="molecule type" value="Genomic_DNA"/>
</dbReference>